<name>A0A2H0Y061_UNCSA</name>
<dbReference type="AlphaFoldDB" id="A0A2H0Y061"/>
<evidence type="ECO:0000256" key="1">
    <source>
        <dbReference type="ARBA" id="ARBA00008950"/>
    </source>
</evidence>
<organism evidence="3 4">
    <name type="scientific">Candidatus Saganbacteria bacterium CG08_land_8_20_14_0_20_45_16</name>
    <dbReference type="NCBI Taxonomy" id="2014293"/>
    <lineage>
        <taxon>Bacteria</taxon>
        <taxon>Bacillati</taxon>
        <taxon>Saganbacteria</taxon>
    </lineage>
</organism>
<dbReference type="InterPro" id="IPR029052">
    <property type="entry name" value="Metallo-depent_PP-like"/>
</dbReference>
<dbReference type="Gene3D" id="3.60.21.10">
    <property type="match status" value="1"/>
</dbReference>
<sequence length="239" mass="26428">MLYGIISDIHSNLEALEAVLASLKVDQIICLGDVVGYGPSPNECVERLRALGIPMLAGNHEKALLGELSTEWFNKNAKAAIDWTRQVISPENQEFLKSLPALAALADFVYVHGSLRDPVNEYILSLSEALPSFELMKSSFCFVGHTHRPGYFARKKDGFYDTQTLRAGDEVLIDNFDRVIINPGSVGQPRDSDSRAAFGIYDDSLRIFSLQRVVYDIASVQAKMRAAQLPQGLIDRLAP</sequence>
<dbReference type="PANTHER" id="PTHR42850">
    <property type="entry name" value="METALLOPHOSPHOESTERASE"/>
    <property type="match status" value="1"/>
</dbReference>
<dbReference type="Proteomes" id="UP000231343">
    <property type="component" value="Unassembled WGS sequence"/>
</dbReference>
<dbReference type="GO" id="GO:0005737">
    <property type="term" value="C:cytoplasm"/>
    <property type="evidence" value="ECO:0007669"/>
    <property type="project" value="TreeGrafter"/>
</dbReference>
<reference evidence="3 4" key="1">
    <citation type="submission" date="2017-09" db="EMBL/GenBank/DDBJ databases">
        <title>Depth-based differentiation of microbial function through sediment-hosted aquifers and enrichment of novel symbionts in the deep terrestrial subsurface.</title>
        <authorList>
            <person name="Probst A.J."/>
            <person name="Ladd B."/>
            <person name="Jarett J.K."/>
            <person name="Geller-Mcgrath D.E."/>
            <person name="Sieber C.M."/>
            <person name="Emerson J.B."/>
            <person name="Anantharaman K."/>
            <person name="Thomas B.C."/>
            <person name="Malmstrom R."/>
            <person name="Stieglmeier M."/>
            <person name="Klingl A."/>
            <person name="Woyke T."/>
            <person name="Ryan C.M."/>
            <person name="Banfield J.F."/>
        </authorList>
    </citation>
    <scope>NUCLEOTIDE SEQUENCE [LARGE SCALE GENOMIC DNA]</scope>
    <source>
        <strain evidence="3">CG08_land_8_20_14_0_20_45_16</strain>
    </source>
</reference>
<feature type="domain" description="Calcineurin-like phosphoesterase" evidence="2">
    <location>
        <begin position="1"/>
        <end position="195"/>
    </location>
</feature>
<comment type="similarity">
    <text evidence="1">Belongs to the metallophosphoesterase superfamily. YfcE family.</text>
</comment>
<proteinExistence type="inferred from homology"/>
<dbReference type="PIRSF" id="PIRSF000883">
    <property type="entry name" value="Pesterase_MJ0912"/>
    <property type="match status" value="1"/>
</dbReference>
<dbReference type="Pfam" id="PF12850">
    <property type="entry name" value="Metallophos_2"/>
    <property type="match status" value="1"/>
</dbReference>
<protein>
    <submittedName>
        <fullName evidence="3">Metallophosphoesterase</fullName>
    </submittedName>
</protein>
<dbReference type="GO" id="GO:0016791">
    <property type="term" value="F:phosphatase activity"/>
    <property type="evidence" value="ECO:0007669"/>
    <property type="project" value="TreeGrafter"/>
</dbReference>
<evidence type="ECO:0000313" key="3">
    <source>
        <dbReference type="EMBL" id="PIS30792.1"/>
    </source>
</evidence>
<dbReference type="CDD" id="cd00838">
    <property type="entry name" value="MPP_superfamily"/>
    <property type="match status" value="1"/>
</dbReference>
<dbReference type="PANTHER" id="PTHR42850:SF2">
    <property type="entry name" value="BLL5683 PROTEIN"/>
    <property type="match status" value="1"/>
</dbReference>
<evidence type="ECO:0000313" key="4">
    <source>
        <dbReference type="Proteomes" id="UP000231343"/>
    </source>
</evidence>
<comment type="caution">
    <text evidence="3">The sequence shown here is derived from an EMBL/GenBank/DDBJ whole genome shotgun (WGS) entry which is preliminary data.</text>
</comment>
<dbReference type="InterPro" id="IPR024654">
    <property type="entry name" value="Calcineurin-like_PHP_lpxH"/>
</dbReference>
<dbReference type="EMBL" id="PEYM01000048">
    <property type="protein sequence ID" value="PIS30792.1"/>
    <property type="molecule type" value="Genomic_DNA"/>
</dbReference>
<accession>A0A2H0Y061</accession>
<dbReference type="InterPro" id="IPR050126">
    <property type="entry name" value="Ap4A_hydrolase"/>
</dbReference>
<gene>
    <name evidence="3" type="ORF">COT42_02285</name>
</gene>
<evidence type="ECO:0000259" key="2">
    <source>
        <dbReference type="Pfam" id="PF12850"/>
    </source>
</evidence>
<dbReference type="SUPFAM" id="SSF56300">
    <property type="entry name" value="Metallo-dependent phosphatases"/>
    <property type="match status" value="1"/>
</dbReference>
<dbReference type="InterPro" id="IPR011152">
    <property type="entry name" value="Pesterase_MJ0912"/>
</dbReference>